<evidence type="ECO:0000256" key="4">
    <source>
        <dbReference type="ARBA" id="ARBA00011989"/>
    </source>
</evidence>
<dbReference type="GO" id="GO:0008446">
    <property type="term" value="F:GDP-mannose 4,6-dehydratase activity"/>
    <property type="evidence" value="ECO:0007669"/>
    <property type="project" value="UniProtKB-UniRule"/>
</dbReference>
<dbReference type="InterPro" id="IPR006368">
    <property type="entry name" value="GDP_Man_deHydtase"/>
</dbReference>
<protein>
    <recommendedName>
        <fullName evidence="4 7">GDP-mannose 4,6-dehydratase</fullName>
        <ecNumber evidence="4 7">4.2.1.47</ecNumber>
    </recommendedName>
    <alternativeName>
        <fullName evidence="7">GDP-D-mannose dehydratase</fullName>
    </alternativeName>
</protein>
<evidence type="ECO:0000256" key="2">
    <source>
        <dbReference type="ARBA" id="ARBA00001937"/>
    </source>
</evidence>
<dbReference type="GO" id="GO:0042351">
    <property type="term" value="P:'de novo' GDP-L-fucose biosynthetic process"/>
    <property type="evidence" value="ECO:0007669"/>
    <property type="project" value="TreeGrafter"/>
</dbReference>
<evidence type="ECO:0000256" key="5">
    <source>
        <dbReference type="ARBA" id="ARBA00023239"/>
    </source>
</evidence>
<dbReference type="InterPro" id="IPR036291">
    <property type="entry name" value="NAD(P)-bd_dom_sf"/>
</dbReference>
<dbReference type="STRING" id="1185876.BN8_06362"/>
<evidence type="ECO:0000256" key="6">
    <source>
        <dbReference type="ARBA" id="ARBA00059383"/>
    </source>
</evidence>
<dbReference type="SUPFAM" id="SSF51735">
    <property type="entry name" value="NAD(P)-binding Rossmann-fold domains"/>
    <property type="match status" value="1"/>
</dbReference>
<dbReference type="PANTHER" id="PTHR43715">
    <property type="entry name" value="GDP-MANNOSE 4,6-DEHYDRATASE"/>
    <property type="match status" value="1"/>
</dbReference>
<dbReference type="Gene3D" id="3.90.25.10">
    <property type="entry name" value="UDP-galactose 4-epimerase, domain 1"/>
    <property type="match status" value="1"/>
</dbReference>
<dbReference type="EC" id="4.2.1.47" evidence="4 7"/>
<evidence type="ECO:0000313" key="10">
    <source>
        <dbReference type="Proteomes" id="UP000009309"/>
    </source>
</evidence>
<dbReference type="OrthoDB" id="9779041at2"/>
<comment type="catalytic activity">
    <reaction evidence="1 7">
        <text>GDP-alpha-D-mannose = GDP-4-dehydro-alpha-D-rhamnose + H2O</text>
        <dbReference type="Rhea" id="RHEA:23820"/>
        <dbReference type="ChEBI" id="CHEBI:15377"/>
        <dbReference type="ChEBI" id="CHEBI:57527"/>
        <dbReference type="ChEBI" id="CHEBI:57964"/>
        <dbReference type="EC" id="4.2.1.47"/>
    </reaction>
</comment>
<comment type="function">
    <text evidence="6 7">Catalyzes the conversion of GDP-D-mannose to GDP-4-dehydro-6-deoxy-D-mannose.</text>
</comment>
<dbReference type="PANTHER" id="PTHR43715:SF1">
    <property type="entry name" value="GDP-MANNOSE 4,6 DEHYDRATASE"/>
    <property type="match status" value="1"/>
</dbReference>
<evidence type="ECO:0000256" key="3">
    <source>
        <dbReference type="ARBA" id="ARBA00009263"/>
    </source>
</evidence>
<dbReference type="InterPro" id="IPR016040">
    <property type="entry name" value="NAD(P)-bd_dom"/>
</dbReference>
<comment type="caution">
    <text evidence="7">Lacks conserved residue(s) required for the propagation of feature annotation.</text>
</comment>
<feature type="domain" description="NAD(P)-binding" evidence="8">
    <location>
        <begin position="5"/>
        <end position="311"/>
    </location>
</feature>
<evidence type="ECO:0000256" key="7">
    <source>
        <dbReference type="HAMAP-Rule" id="MF_00955"/>
    </source>
</evidence>
<comment type="cofactor">
    <cofactor evidence="2 7">
        <name>NADP(+)</name>
        <dbReference type="ChEBI" id="CHEBI:58349"/>
    </cofactor>
</comment>
<dbReference type="eggNOG" id="COG1089">
    <property type="taxonomic scope" value="Bacteria"/>
</dbReference>
<dbReference type="CDD" id="cd05260">
    <property type="entry name" value="GDP_MD_SDR_e"/>
    <property type="match status" value="1"/>
</dbReference>
<evidence type="ECO:0000256" key="1">
    <source>
        <dbReference type="ARBA" id="ARBA00000188"/>
    </source>
</evidence>
<keyword evidence="5 7" id="KW-0456">Lyase</keyword>
<dbReference type="Gene3D" id="3.40.50.720">
    <property type="entry name" value="NAD(P)-binding Rossmann-like Domain"/>
    <property type="match status" value="1"/>
</dbReference>
<keyword evidence="10" id="KW-1185">Reference proteome</keyword>
<dbReference type="Pfam" id="PF16363">
    <property type="entry name" value="GDP_Man_Dehyd"/>
    <property type="match status" value="1"/>
</dbReference>
<comment type="caution">
    <text evidence="9">The sequence shown here is derived from an EMBL/GenBank/DDBJ whole genome shotgun (WGS) entry which is preliminary data.</text>
</comment>
<dbReference type="Proteomes" id="UP000009309">
    <property type="component" value="Unassembled WGS sequence"/>
</dbReference>
<gene>
    <name evidence="9" type="primary">yefA</name>
    <name evidence="7" type="synonym">gmd</name>
    <name evidence="9" type="ORF">BN8_06362</name>
</gene>
<proteinExistence type="inferred from homology"/>
<name>I2GSU2_9BACT</name>
<dbReference type="FunFam" id="3.40.50.720:FF:000924">
    <property type="entry name" value="GDP-mannose 4,6 dehydratase"/>
    <property type="match status" value="1"/>
</dbReference>
<dbReference type="EMBL" id="CAIT01000010">
    <property type="protein sequence ID" value="CCH56971.1"/>
    <property type="molecule type" value="Genomic_DNA"/>
</dbReference>
<comment type="similarity">
    <text evidence="3 7">Belongs to the NAD(P)-dependent epimerase/dehydratase family. GDP-mannose 4,6-dehydratase subfamily.</text>
</comment>
<evidence type="ECO:0000259" key="8">
    <source>
        <dbReference type="Pfam" id="PF16363"/>
    </source>
</evidence>
<sequence length="319" mass="35574">MKKALICGVSGQDGAYLAQLLLDKGYQVFGGSRDAQMASFRNLEKLGIRKDVSLVSININDFRSVLQTLQKIKPYEVYNLAGQSSVGLSFEQPVETLESISVGTLNLLEAIRFSGLPIKLYNAGSSECFGDTGSAPADEETPFRPRSPYGVAKAAAFWQVANYREAYQLFASTGILFNHESPLRPERFVTKKIVAAACRIAKGSQENLKLGNIDIARDWGWAPDYVEAMWLMLQQSQPDDYLIATGHTCKLKDFIRVVFECVNLNWEDHVVTDASFFRPTDIAEGHANPRKAKEKLGWEAQHKMEHVARLMVDDQLASM</sequence>
<organism evidence="9 10">
    <name type="scientific">Fibrisoma limi BUZ 3</name>
    <dbReference type="NCBI Taxonomy" id="1185876"/>
    <lineage>
        <taxon>Bacteria</taxon>
        <taxon>Pseudomonadati</taxon>
        <taxon>Bacteroidota</taxon>
        <taxon>Cytophagia</taxon>
        <taxon>Cytophagales</taxon>
        <taxon>Spirosomataceae</taxon>
        <taxon>Fibrisoma</taxon>
    </lineage>
</organism>
<dbReference type="AlphaFoldDB" id="I2GSU2"/>
<keyword evidence="7" id="KW-0521">NADP</keyword>
<evidence type="ECO:0000313" key="9">
    <source>
        <dbReference type="EMBL" id="CCH56971.1"/>
    </source>
</evidence>
<dbReference type="GO" id="GO:0070401">
    <property type="term" value="F:NADP+ binding"/>
    <property type="evidence" value="ECO:0007669"/>
    <property type="project" value="UniProtKB-UniRule"/>
</dbReference>
<reference evidence="9 10" key="1">
    <citation type="journal article" date="2012" name="J. Bacteriol.">
        <title>Genome Sequence of the Filamentous Bacterium Fibrisoma limi BUZ 3T.</title>
        <authorList>
            <person name="Filippini M."/>
            <person name="Qi W."/>
            <person name="Jaenicke S."/>
            <person name="Goesmann A."/>
            <person name="Smits T.H."/>
            <person name="Bagheri H.C."/>
        </authorList>
    </citation>
    <scope>NUCLEOTIDE SEQUENCE [LARGE SCALE GENOMIC DNA]</scope>
    <source>
        <strain evidence="10">BUZ 3T</strain>
    </source>
</reference>
<dbReference type="RefSeq" id="WP_009285532.1">
    <property type="nucleotide sequence ID" value="NZ_CAIT01000010.1"/>
</dbReference>
<accession>I2GSU2</accession>
<dbReference type="HAMAP" id="MF_00955">
    <property type="entry name" value="GDP_Man_dehydratase"/>
    <property type="match status" value="1"/>
</dbReference>